<feature type="binding site" evidence="10">
    <location>
        <position position="214"/>
    </location>
    <ligand>
        <name>ATP</name>
        <dbReference type="ChEBI" id="CHEBI:30616"/>
    </ligand>
</feature>
<dbReference type="PROSITE" id="PS00108">
    <property type="entry name" value="PROTEIN_KINASE_ST"/>
    <property type="match status" value="1"/>
</dbReference>
<dbReference type="RefSeq" id="XP_040727865.1">
    <property type="nucleotide sequence ID" value="XM_040871858.1"/>
</dbReference>
<dbReference type="InterPro" id="IPR000961">
    <property type="entry name" value="AGC-kinase_C"/>
</dbReference>
<accession>A0A1Y2FSU6</accession>
<keyword evidence="2" id="KW-0723">Serine/threonine-protein kinase</keyword>
<evidence type="ECO:0000256" key="1">
    <source>
        <dbReference type="ARBA" id="ARBA00012513"/>
    </source>
</evidence>
<evidence type="ECO:0000259" key="12">
    <source>
        <dbReference type="PROSITE" id="PS50011"/>
    </source>
</evidence>
<dbReference type="PROSITE" id="PS51285">
    <property type="entry name" value="AGC_KINASE_CTER"/>
    <property type="match status" value="1"/>
</dbReference>
<gene>
    <name evidence="14" type="ORF">BCR37DRAFT_401800</name>
</gene>
<dbReference type="PROSITE" id="PS50011">
    <property type="entry name" value="PROTEIN_KINASE_DOM"/>
    <property type="match status" value="1"/>
</dbReference>
<dbReference type="FunFam" id="1.10.510.10:FF:000319">
    <property type="entry name" value="Non-specific serine/threonine protein kinase"/>
    <property type="match status" value="1"/>
</dbReference>
<evidence type="ECO:0000256" key="9">
    <source>
        <dbReference type="ARBA" id="ARBA00048679"/>
    </source>
</evidence>
<comment type="catalytic activity">
    <reaction evidence="8">
        <text>L-threonyl-[protein] + ATP = O-phospho-L-threonyl-[protein] + ADP + H(+)</text>
        <dbReference type="Rhea" id="RHEA:46608"/>
        <dbReference type="Rhea" id="RHEA-COMP:11060"/>
        <dbReference type="Rhea" id="RHEA-COMP:11605"/>
        <dbReference type="ChEBI" id="CHEBI:15378"/>
        <dbReference type="ChEBI" id="CHEBI:30013"/>
        <dbReference type="ChEBI" id="CHEBI:30616"/>
        <dbReference type="ChEBI" id="CHEBI:61977"/>
        <dbReference type="ChEBI" id="CHEBI:456216"/>
        <dbReference type="EC" id="2.7.11.1"/>
    </reaction>
</comment>
<evidence type="ECO:0000256" key="6">
    <source>
        <dbReference type="ARBA" id="ARBA00022777"/>
    </source>
</evidence>
<dbReference type="PANTHER" id="PTHR24356">
    <property type="entry name" value="SERINE/THREONINE-PROTEIN KINASE"/>
    <property type="match status" value="1"/>
</dbReference>
<dbReference type="Gene3D" id="1.10.510.10">
    <property type="entry name" value="Transferase(Phosphotransferase) domain 1"/>
    <property type="match status" value="1"/>
</dbReference>
<dbReference type="OrthoDB" id="18472at2759"/>
<dbReference type="FunFam" id="1.10.510.10:FF:000141">
    <property type="entry name" value="Non-specific serine/threonine protein kinase"/>
    <property type="match status" value="1"/>
</dbReference>
<comment type="caution">
    <text evidence="14">The sequence shown here is derived from an EMBL/GenBank/DDBJ whole genome shotgun (WGS) entry which is preliminary data.</text>
</comment>
<dbReference type="SMART" id="SM00220">
    <property type="entry name" value="S_TKc"/>
    <property type="match status" value="1"/>
</dbReference>
<evidence type="ECO:0000256" key="10">
    <source>
        <dbReference type="PROSITE-ProRule" id="PRU10141"/>
    </source>
</evidence>
<dbReference type="InterPro" id="IPR017441">
    <property type="entry name" value="Protein_kinase_ATP_BS"/>
</dbReference>
<evidence type="ECO:0000256" key="2">
    <source>
        <dbReference type="ARBA" id="ARBA00022527"/>
    </source>
</evidence>
<evidence type="ECO:0000256" key="11">
    <source>
        <dbReference type="SAM" id="MobiDB-lite"/>
    </source>
</evidence>
<feature type="region of interest" description="Disordered" evidence="11">
    <location>
        <begin position="1"/>
        <end position="30"/>
    </location>
</feature>
<name>A0A1Y2FSU6_PROLT</name>
<keyword evidence="15" id="KW-1185">Reference proteome</keyword>
<organism evidence="14 15">
    <name type="scientific">Protomyces lactucae-debilis</name>
    <dbReference type="NCBI Taxonomy" id="2754530"/>
    <lineage>
        <taxon>Eukaryota</taxon>
        <taxon>Fungi</taxon>
        <taxon>Dikarya</taxon>
        <taxon>Ascomycota</taxon>
        <taxon>Taphrinomycotina</taxon>
        <taxon>Taphrinomycetes</taxon>
        <taxon>Taphrinales</taxon>
        <taxon>Protomycetaceae</taxon>
        <taxon>Protomyces</taxon>
    </lineage>
</organism>
<dbReference type="InterPro" id="IPR050236">
    <property type="entry name" value="Ser_Thr_kinase_AGC"/>
</dbReference>
<dbReference type="AlphaFoldDB" id="A0A1Y2FSU6"/>
<feature type="compositionally biased region" description="Polar residues" evidence="11">
    <location>
        <begin position="1"/>
        <end position="20"/>
    </location>
</feature>
<keyword evidence="5 10" id="KW-0547">Nucleotide-binding</keyword>
<feature type="region of interest" description="Disordered" evidence="11">
    <location>
        <begin position="46"/>
        <end position="93"/>
    </location>
</feature>
<dbReference type="InterPro" id="IPR000719">
    <property type="entry name" value="Prot_kinase_dom"/>
</dbReference>
<dbReference type="SUPFAM" id="SSF56112">
    <property type="entry name" value="Protein kinase-like (PK-like)"/>
    <property type="match status" value="1"/>
</dbReference>
<dbReference type="InterPro" id="IPR017892">
    <property type="entry name" value="Pkinase_C"/>
</dbReference>
<evidence type="ECO:0000313" key="14">
    <source>
        <dbReference type="EMBL" id="ORY87009.1"/>
    </source>
</evidence>
<evidence type="ECO:0000256" key="8">
    <source>
        <dbReference type="ARBA" id="ARBA00047899"/>
    </source>
</evidence>
<dbReference type="InterPro" id="IPR008271">
    <property type="entry name" value="Ser/Thr_kinase_AS"/>
</dbReference>
<dbReference type="GO" id="GO:0035556">
    <property type="term" value="P:intracellular signal transduction"/>
    <property type="evidence" value="ECO:0007669"/>
    <property type="project" value="TreeGrafter"/>
</dbReference>
<dbReference type="Pfam" id="PF00069">
    <property type="entry name" value="Pkinase"/>
    <property type="match status" value="1"/>
</dbReference>
<dbReference type="InterPro" id="IPR011009">
    <property type="entry name" value="Kinase-like_dom_sf"/>
</dbReference>
<proteinExistence type="predicted"/>
<dbReference type="GO" id="GO:0004674">
    <property type="term" value="F:protein serine/threonine kinase activity"/>
    <property type="evidence" value="ECO:0007669"/>
    <property type="project" value="UniProtKB-KW"/>
</dbReference>
<feature type="compositionally biased region" description="Low complexity" evidence="11">
    <location>
        <begin position="73"/>
        <end position="87"/>
    </location>
</feature>
<evidence type="ECO:0000256" key="4">
    <source>
        <dbReference type="ARBA" id="ARBA00022679"/>
    </source>
</evidence>
<sequence length="571" mass="65081">MNFDNQVNKSSEEGATSPTKRTSRALFDSPKATAAVTHALSAIKLSPKKIDPVGSRGSPSPTRLGALRGQHASTQSSQSTSTSTSQSGEKRRNEIEVLRELSEEELAIIRGRESKRLATMSQLYFLDHYFDLLKYLNNRRLRTDAFHAQHDGLDEAQRGQLWKQQCGRERAYLRKRRTKVKHGDFKILAQVGQGGYGSVHLAQKRDTKEIVALKVMSKALLHKMDEIRHILTERDILTNAKSDWLVNLLYSFQDTRNVYLAMEYVAGGDFRTLLTNSGVLHDPHARFYIAEMFLSVDELHKLGYIHRDLKPENFLISATGHIKLTDFGLASGMINNQKIESMRVKLTQAGEAREMGQYSTLDRQNMYRSLRAREPTLAYSVVGSPDYMAPEVLKGLEYNHTVDYWSLGCMLFECLSGYPPFSGESVNDTWANLKNWRAALKRPHYDAPEHQEFNLRDEAWELITAVVCSDRRRLQTLSEVQRHVYFSGFDFKGLRSMKVPFKPKLASETDHGYFDDFESAEDMSKYKEVHDKQAAIEKLAERGNGMKKTAFVGFTYKHGKTGDMSQFDTML</sequence>
<dbReference type="GeneID" id="63788457"/>
<evidence type="ECO:0000259" key="13">
    <source>
        <dbReference type="PROSITE" id="PS51285"/>
    </source>
</evidence>
<feature type="domain" description="Protein kinase" evidence="12">
    <location>
        <begin position="185"/>
        <end position="486"/>
    </location>
</feature>
<dbReference type="PROSITE" id="PS00107">
    <property type="entry name" value="PROTEIN_KINASE_ATP"/>
    <property type="match status" value="1"/>
</dbReference>
<protein>
    <recommendedName>
        <fullName evidence="1">non-specific serine/threonine protein kinase</fullName>
        <ecNumber evidence="1">2.7.11.1</ecNumber>
    </recommendedName>
</protein>
<dbReference type="EMBL" id="MCFI01000002">
    <property type="protein sequence ID" value="ORY87009.1"/>
    <property type="molecule type" value="Genomic_DNA"/>
</dbReference>
<evidence type="ECO:0000256" key="5">
    <source>
        <dbReference type="ARBA" id="ARBA00022741"/>
    </source>
</evidence>
<dbReference type="EC" id="2.7.11.1" evidence="1"/>
<feature type="domain" description="AGC-kinase C-terminal" evidence="13">
    <location>
        <begin position="487"/>
        <end position="566"/>
    </location>
</feature>
<dbReference type="Proteomes" id="UP000193685">
    <property type="component" value="Unassembled WGS sequence"/>
</dbReference>
<dbReference type="Pfam" id="PF00433">
    <property type="entry name" value="Pkinase_C"/>
    <property type="match status" value="1"/>
</dbReference>
<dbReference type="STRING" id="56484.A0A1Y2FSU6"/>
<keyword evidence="4" id="KW-0808">Transferase</keyword>
<dbReference type="GO" id="GO:0005816">
    <property type="term" value="C:spindle pole body"/>
    <property type="evidence" value="ECO:0007669"/>
    <property type="project" value="TreeGrafter"/>
</dbReference>
<evidence type="ECO:0000256" key="3">
    <source>
        <dbReference type="ARBA" id="ARBA00022553"/>
    </source>
</evidence>
<keyword evidence="7 10" id="KW-0067">ATP-binding</keyword>
<keyword evidence="6 14" id="KW-0418">Kinase</keyword>
<keyword evidence="3" id="KW-0597">Phosphoprotein</keyword>
<dbReference type="Gene3D" id="3.30.200.20">
    <property type="entry name" value="Phosphorylase Kinase, domain 1"/>
    <property type="match status" value="1"/>
</dbReference>
<evidence type="ECO:0000313" key="15">
    <source>
        <dbReference type="Proteomes" id="UP000193685"/>
    </source>
</evidence>
<dbReference type="OMA" id="KLRVDQF"/>
<dbReference type="PANTHER" id="PTHR24356:SF417">
    <property type="entry name" value="CELL CYCLE PROTEIN KINASE DBF2-RELATED"/>
    <property type="match status" value="1"/>
</dbReference>
<comment type="catalytic activity">
    <reaction evidence="9">
        <text>L-seryl-[protein] + ATP = O-phospho-L-seryl-[protein] + ADP + H(+)</text>
        <dbReference type="Rhea" id="RHEA:17989"/>
        <dbReference type="Rhea" id="RHEA-COMP:9863"/>
        <dbReference type="Rhea" id="RHEA-COMP:11604"/>
        <dbReference type="ChEBI" id="CHEBI:15378"/>
        <dbReference type="ChEBI" id="CHEBI:29999"/>
        <dbReference type="ChEBI" id="CHEBI:30616"/>
        <dbReference type="ChEBI" id="CHEBI:83421"/>
        <dbReference type="ChEBI" id="CHEBI:456216"/>
        <dbReference type="EC" id="2.7.11.1"/>
    </reaction>
</comment>
<dbReference type="FunFam" id="3.30.200.20:FF:000109">
    <property type="entry name" value="Non-specific serine/threonine protein kinase"/>
    <property type="match status" value="1"/>
</dbReference>
<dbReference type="GO" id="GO:0010564">
    <property type="term" value="P:regulation of cell cycle process"/>
    <property type="evidence" value="ECO:0007669"/>
    <property type="project" value="UniProtKB-ARBA"/>
</dbReference>
<dbReference type="CDD" id="cd05600">
    <property type="entry name" value="STKc_Sid2p_like"/>
    <property type="match status" value="1"/>
</dbReference>
<evidence type="ECO:0000256" key="7">
    <source>
        <dbReference type="ARBA" id="ARBA00022840"/>
    </source>
</evidence>
<dbReference type="SMART" id="SM00133">
    <property type="entry name" value="S_TK_X"/>
    <property type="match status" value="1"/>
</dbReference>
<reference evidence="14 15" key="1">
    <citation type="submission" date="2016-07" db="EMBL/GenBank/DDBJ databases">
        <title>Pervasive Adenine N6-methylation of Active Genes in Fungi.</title>
        <authorList>
            <consortium name="DOE Joint Genome Institute"/>
            <person name="Mondo S.J."/>
            <person name="Dannebaum R.O."/>
            <person name="Kuo R.C."/>
            <person name="Labutti K."/>
            <person name="Haridas S."/>
            <person name="Kuo A."/>
            <person name="Salamov A."/>
            <person name="Ahrendt S.R."/>
            <person name="Lipzen A."/>
            <person name="Sullivan W."/>
            <person name="Andreopoulos W.B."/>
            <person name="Clum A."/>
            <person name="Lindquist E."/>
            <person name="Daum C."/>
            <person name="Ramamoorthy G.K."/>
            <person name="Gryganskyi A."/>
            <person name="Culley D."/>
            <person name="Magnuson J.K."/>
            <person name="James T.Y."/>
            <person name="O'Malley M.A."/>
            <person name="Stajich J.E."/>
            <person name="Spatafora J.W."/>
            <person name="Visel A."/>
            <person name="Grigoriev I.V."/>
        </authorList>
    </citation>
    <scope>NUCLEOTIDE SEQUENCE [LARGE SCALE GENOMIC DNA]</scope>
    <source>
        <strain evidence="14 15">12-1054</strain>
    </source>
</reference>
<dbReference type="GO" id="GO:0005524">
    <property type="term" value="F:ATP binding"/>
    <property type="evidence" value="ECO:0007669"/>
    <property type="project" value="UniProtKB-UniRule"/>
</dbReference>